<dbReference type="AlphaFoldDB" id="A0A0F9JVA7"/>
<dbReference type="EMBL" id="LAZR01015290">
    <property type="protein sequence ID" value="KKM13823.1"/>
    <property type="molecule type" value="Genomic_DNA"/>
</dbReference>
<sequence length="79" mass="9173">MEKNKLKTIVIITLSIIIIIIVGVYTYNYIQEQAYQQGIQDAILLINQQMINSLNQNGYVPFLYTEDNQTYQLKLGVME</sequence>
<evidence type="ECO:0000313" key="2">
    <source>
        <dbReference type="EMBL" id="KKM13823.1"/>
    </source>
</evidence>
<evidence type="ECO:0008006" key="3">
    <source>
        <dbReference type="Google" id="ProtNLM"/>
    </source>
</evidence>
<protein>
    <recommendedName>
        <fullName evidence="3">Sensor histidine kinase</fullName>
    </recommendedName>
</protein>
<feature type="transmembrane region" description="Helical" evidence="1">
    <location>
        <begin position="9"/>
        <end position="30"/>
    </location>
</feature>
<keyword evidence="1" id="KW-0812">Transmembrane</keyword>
<organism evidence="2">
    <name type="scientific">marine sediment metagenome</name>
    <dbReference type="NCBI Taxonomy" id="412755"/>
    <lineage>
        <taxon>unclassified sequences</taxon>
        <taxon>metagenomes</taxon>
        <taxon>ecological metagenomes</taxon>
    </lineage>
</organism>
<proteinExistence type="predicted"/>
<accession>A0A0F9JVA7</accession>
<evidence type="ECO:0000256" key="1">
    <source>
        <dbReference type="SAM" id="Phobius"/>
    </source>
</evidence>
<keyword evidence="1" id="KW-0472">Membrane</keyword>
<comment type="caution">
    <text evidence="2">The sequence shown here is derived from an EMBL/GenBank/DDBJ whole genome shotgun (WGS) entry which is preliminary data.</text>
</comment>
<name>A0A0F9JVA7_9ZZZZ</name>
<reference evidence="2" key="1">
    <citation type="journal article" date="2015" name="Nature">
        <title>Complex archaea that bridge the gap between prokaryotes and eukaryotes.</title>
        <authorList>
            <person name="Spang A."/>
            <person name="Saw J.H."/>
            <person name="Jorgensen S.L."/>
            <person name="Zaremba-Niedzwiedzka K."/>
            <person name="Martijn J."/>
            <person name="Lind A.E."/>
            <person name="van Eijk R."/>
            <person name="Schleper C."/>
            <person name="Guy L."/>
            <person name="Ettema T.J."/>
        </authorList>
    </citation>
    <scope>NUCLEOTIDE SEQUENCE</scope>
</reference>
<keyword evidence="1" id="KW-1133">Transmembrane helix</keyword>
<gene>
    <name evidence="2" type="ORF">LCGC14_1712300</name>
</gene>